<proteinExistence type="predicted"/>
<evidence type="ECO:0000313" key="1">
    <source>
        <dbReference type="EMBL" id="CAB4835001.1"/>
    </source>
</evidence>
<dbReference type="PANTHER" id="PTHR21164:SF0">
    <property type="entry name" value="CHORISMATE MUTASE AROH"/>
    <property type="match status" value="1"/>
</dbReference>
<dbReference type="NCBIfam" id="TIGR01796">
    <property type="entry name" value="CM_mono_aroH"/>
    <property type="match status" value="1"/>
</dbReference>
<dbReference type="AlphaFoldDB" id="A0A6J7APY1"/>
<dbReference type="PANTHER" id="PTHR21164">
    <property type="entry name" value="CHORISMATE MUTASE"/>
    <property type="match status" value="1"/>
</dbReference>
<evidence type="ECO:0000313" key="3">
    <source>
        <dbReference type="EMBL" id="CAB5025374.1"/>
    </source>
</evidence>
<accession>A0A6J7APY1</accession>
<gene>
    <name evidence="1" type="ORF">UFOPK3164_01803</name>
    <name evidence="2" type="ORF">UFOPK3427_01895</name>
    <name evidence="3" type="ORF">UFOPK4112_01173</name>
</gene>
<dbReference type="EMBL" id="CAFBPM010000011">
    <property type="protein sequence ID" value="CAB5025374.1"/>
    <property type="molecule type" value="Genomic_DNA"/>
</dbReference>
<dbReference type="PROSITE" id="PS51167">
    <property type="entry name" value="CHORISMATE_MUT_1"/>
    <property type="match status" value="1"/>
</dbReference>
<dbReference type="Gene3D" id="3.30.1330.40">
    <property type="entry name" value="RutC-like"/>
    <property type="match status" value="1"/>
</dbReference>
<name>A0A6J7APY1_9ZZZZ</name>
<dbReference type="GO" id="GO:0046417">
    <property type="term" value="P:chorismate metabolic process"/>
    <property type="evidence" value="ECO:0007669"/>
    <property type="project" value="TreeGrafter"/>
</dbReference>
<organism evidence="1">
    <name type="scientific">freshwater metagenome</name>
    <dbReference type="NCBI Taxonomy" id="449393"/>
    <lineage>
        <taxon>unclassified sequences</taxon>
        <taxon>metagenomes</taxon>
        <taxon>ecological metagenomes</taxon>
    </lineage>
</organism>
<dbReference type="CDD" id="cd02185">
    <property type="entry name" value="AroH"/>
    <property type="match status" value="1"/>
</dbReference>
<dbReference type="GO" id="GO:0004106">
    <property type="term" value="F:chorismate mutase activity"/>
    <property type="evidence" value="ECO:0007669"/>
    <property type="project" value="TreeGrafter"/>
</dbReference>
<reference evidence="1" key="1">
    <citation type="submission" date="2020-05" db="EMBL/GenBank/DDBJ databases">
        <authorList>
            <person name="Chiriac C."/>
            <person name="Salcher M."/>
            <person name="Ghai R."/>
            <person name="Kavagutti S V."/>
        </authorList>
    </citation>
    <scope>NUCLEOTIDE SEQUENCE</scope>
</reference>
<dbReference type="EMBL" id="CAFBLT010000004">
    <property type="protein sequence ID" value="CAB4884447.1"/>
    <property type="molecule type" value="Genomic_DNA"/>
</dbReference>
<dbReference type="PIRSF" id="PIRSF005965">
    <property type="entry name" value="Chor_mut_AroH"/>
    <property type="match status" value="1"/>
</dbReference>
<dbReference type="Pfam" id="PF07736">
    <property type="entry name" value="CM_1"/>
    <property type="match status" value="1"/>
</dbReference>
<dbReference type="SUPFAM" id="SSF55298">
    <property type="entry name" value="YjgF-like"/>
    <property type="match status" value="1"/>
</dbReference>
<dbReference type="InterPro" id="IPR035959">
    <property type="entry name" value="RutC-like_sf"/>
</dbReference>
<protein>
    <submittedName>
        <fullName evidence="1">Unannotated protein</fullName>
    </submittedName>
</protein>
<sequence>MVRALRGATTLHADTPEQVAERTQELLQQMMDQNSLSVDDVISIFFTATHDIVSAFPATPARLNGFGEVPLMCAQEIPVVGATERCIRVMMHISTSLPRGELHHVYLHDAKGLRDDLPQ</sequence>
<dbReference type="EMBL" id="CAFABE010000160">
    <property type="protein sequence ID" value="CAB4835001.1"/>
    <property type="molecule type" value="Genomic_DNA"/>
</dbReference>
<dbReference type="InterPro" id="IPR008243">
    <property type="entry name" value="Chorismate_mutase_AroH"/>
</dbReference>
<evidence type="ECO:0000313" key="2">
    <source>
        <dbReference type="EMBL" id="CAB4884447.1"/>
    </source>
</evidence>